<evidence type="ECO:0000313" key="6">
    <source>
        <dbReference type="EMBL" id="MBB6458090.1"/>
    </source>
</evidence>
<dbReference type="InterPro" id="IPR005119">
    <property type="entry name" value="LysR_subst-bd"/>
</dbReference>
<evidence type="ECO:0000259" key="5">
    <source>
        <dbReference type="PROSITE" id="PS50931"/>
    </source>
</evidence>
<proteinExistence type="inferred from homology"/>
<dbReference type="InterPro" id="IPR036388">
    <property type="entry name" value="WH-like_DNA-bd_sf"/>
</dbReference>
<dbReference type="RefSeq" id="WP_166116131.1">
    <property type="nucleotide sequence ID" value="NZ_BAABDB010000043.1"/>
</dbReference>
<dbReference type="PROSITE" id="PS50931">
    <property type="entry name" value="HTH_LYSR"/>
    <property type="match status" value="1"/>
</dbReference>
<keyword evidence="3 6" id="KW-0238">DNA-binding</keyword>
<reference evidence="6 7" key="1">
    <citation type="submission" date="2020-08" db="EMBL/GenBank/DDBJ databases">
        <title>Genomic Encyclopedia of Type Strains, Phase IV (KMG-IV): sequencing the most valuable type-strain genomes for metagenomic binning, comparative biology and taxonomic classification.</title>
        <authorList>
            <person name="Goeker M."/>
        </authorList>
    </citation>
    <scope>NUCLEOTIDE SEQUENCE [LARGE SCALE GENOMIC DNA]</scope>
    <source>
        <strain evidence="6 7">DSM 4491</strain>
    </source>
</reference>
<dbReference type="SUPFAM" id="SSF46785">
    <property type="entry name" value="Winged helix' DNA-binding domain"/>
    <property type="match status" value="1"/>
</dbReference>
<dbReference type="Pfam" id="PF03466">
    <property type="entry name" value="LysR_substrate"/>
    <property type="match status" value="1"/>
</dbReference>
<dbReference type="Proteomes" id="UP000578000">
    <property type="component" value="Unassembled WGS sequence"/>
</dbReference>
<protein>
    <submittedName>
        <fullName evidence="6">DNA-binding transcriptional LysR family regulator</fullName>
    </submittedName>
</protein>
<comment type="caution">
    <text evidence="6">The sequence shown here is derived from an EMBL/GenBank/DDBJ whole genome shotgun (WGS) entry which is preliminary data.</text>
</comment>
<evidence type="ECO:0000256" key="4">
    <source>
        <dbReference type="ARBA" id="ARBA00023163"/>
    </source>
</evidence>
<dbReference type="GO" id="GO:0003700">
    <property type="term" value="F:DNA-binding transcription factor activity"/>
    <property type="evidence" value="ECO:0007669"/>
    <property type="project" value="InterPro"/>
</dbReference>
<dbReference type="PANTHER" id="PTHR30346:SF28">
    <property type="entry name" value="HTH-TYPE TRANSCRIPTIONAL REGULATOR CYNR"/>
    <property type="match status" value="1"/>
</dbReference>
<evidence type="ECO:0000256" key="3">
    <source>
        <dbReference type="ARBA" id="ARBA00023125"/>
    </source>
</evidence>
<evidence type="ECO:0000256" key="2">
    <source>
        <dbReference type="ARBA" id="ARBA00023015"/>
    </source>
</evidence>
<organism evidence="6 7">
    <name type="scientific">Acetobacter lovaniensis</name>
    <dbReference type="NCBI Taxonomy" id="104100"/>
    <lineage>
        <taxon>Bacteria</taxon>
        <taxon>Pseudomonadati</taxon>
        <taxon>Pseudomonadota</taxon>
        <taxon>Alphaproteobacteria</taxon>
        <taxon>Acetobacterales</taxon>
        <taxon>Acetobacteraceae</taxon>
        <taxon>Acetobacter</taxon>
    </lineage>
</organism>
<comment type="similarity">
    <text evidence="1">Belongs to the LysR transcriptional regulatory family.</text>
</comment>
<gene>
    <name evidence="6" type="ORF">HNR55_002695</name>
</gene>
<dbReference type="EMBL" id="JACHIE010000014">
    <property type="protein sequence ID" value="MBB6458090.1"/>
    <property type="molecule type" value="Genomic_DNA"/>
</dbReference>
<dbReference type="PANTHER" id="PTHR30346">
    <property type="entry name" value="TRANSCRIPTIONAL DUAL REGULATOR HCAR-RELATED"/>
    <property type="match status" value="1"/>
</dbReference>
<keyword evidence="2" id="KW-0805">Transcription regulation</keyword>
<feature type="domain" description="HTH lysR-type" evidence="5">
    <location>
        <begin position="6"/>
        <end position="63"/>
    </location>
</feature>
<dbReference type="Pfam" id="PF00126">
    <property type="entry name" value="HTH_1"/>
    <property type="match status" value="1"/>
</dbReference>
<dbReference type="GO" id="GO:0032993">
    <property type="term" value="C:protein-DNA complex"/>
    <property type="evidence" value="ECO:0007669"/>
    <property type="project" value="TreeGrafter"/>
</dbReference>
<evidence type="ECO:0000313" key="7">
    <source>
        <dbReference type="Proteomes" id="UP000578000"/>
    </source>
</evidence>
<dbReference type="Gene3D" id="1.10.10.10">
    <property type="entry name" value="Winged helix-like DNA-binding domain superfamily/Winged helix DNA-binding domain"/>
    <property type="match status" value="1"/>
</dbReference>
<dbReference type="InterPro" id="IPR036390">
    <property type="entry name" value="WH_DNA-bd_sf"/>
</dbReference>
<dbReference type="InterPro" id="IPR000847">
    <property type="entry name" value="LysR_HTH_N"/>
</dbReference>
<dbReference type="AlphaFoldDB" id="A0A841QHR6"/>
<name>A0A841QHR6_9PROT</name>
<dbReference type="GO" id="GO:0003677">
    <property type="term" value="F:DNA binding"/>
    <property type="evidence" value="ECO:0007669"/>
    <property type="project" value="UniProtKB-KW"/>
</dbReference>
<dbReference type="CDD" id="cd05466">
    <property type="entry name" value="PBP2_LTTR_substrate"/>
    <property type="match status" value="1"/>
</dbReference>
<sequence length="306" mass="33728">MRRPPFELRELWIVRAIAVHGSIHGAARALGYKQSALSRTLHLLEGRIGACLFLRSPSGATLTPAGTAFLQKANDLLDGSLSLYEQTRRWGNGEHGLVNIGIESCIPPGRASALLEPCRHHQPDIAFRYREGTCEFLSHLVEMDFLDMAITTLPSMDTVLAITPLWSDRIVVVVPVGHFLADRPSVRWTVLAGETFLIGTDNAGHELHTLLKRRMTQAGTHPIIHHHDIGSLRVIALVANGEGIALLPDAWLAFLPDAMKKQIVAVDIVDGDGRPHLDYGVISRRDRCSPVTRRILTALEDARRAL</sequence>
<keyword evidence="7" id="KW-1185">Reference proteome</keyword>
<dbReference type="SUPFAM" id="SSF53850">
    <property type="entry name" value="Periplasmic binding protein-like II"/>
    <property type="match status" value="1"/>
</dbReference>
<dbReference type="Gene3D" id="3.40.190.10">
    <property type="entry name" value="Periplasmic binding protein-like II"/>
    <property type="match status" value="2"/>
</dbReference>
<keyword evidence="4" id="KW-0804">Transcription</keyword>
<accession>A0A841QHR6</accession>
<evidence type="ECO:0000256" key="1">
    <source>
        <dbReference type="ARBA" id="ARBA00009437"/>
    </source>
</evidence>